<evidence type="ECO:0000313" key="1">
    <source>
        <dbReference type="EMBL" id="TWT49552.1"/>
    </source>
</evidence>
<dbReference type="AlphaFoldDB" id="A0A5C5WIC3"/>
<dbReference type="RefSeq" id="WP_146517043.1">
    <property type="nucleotide sequence ID" value="NZ_SJPI01000003.1"/>
</dbReference>
<sequence length="154" mass="16650">MGHHIAAIVLVGDPDPDAVAKFDAKLVDCPDGFSLVALDENYVDTWAERLDIHGAIDAQPIVNFRVVHHIANALGGGRPFAIIETDYHGGHGAQAAAVYHGDSTLMAPVNAASGAINDALRTLGVVRRVPMDEFDTFGLGHHRDWDDLLDDYWD</sequence>
<organism evidence="1 2">
    <name type="scientific">Rubripirellula amarantea</name>
    <dbReference type="NCBI Taxonomy" id="2527999"/>
    <lineage>
        <taxon>Bacteria</taxon>
        <taxon>Pseudomonadati</taxon>
        <taxon>Planctomycetota</taxon>
        <taxon>Planctomycetia</taxon>
        <taxon>Pirellulales</taxon>
        <taxon>Pirellulaceae</taxon>
        <taxon>Rubripirellula</taxon>
    </lineage>
</organism>
<reference evidence="1 2" key="1">
    <citation type="submission" date="2019-02" db="EMBL/GenBank/DDBJ databases">
        <title>Deep-cultivation of Planctomycetes and their phenomic and genomic characterization uncovers novel biology.</title>
        <authorList>
            <person name="Wiegand S."/>
            <person name="Jogler M."/>
            <person name="Boedeker C."/>
            <person name="Pinto D."/>
            <person name="Vollmers J."/>
            <person name="Rivas-Marin E."/>
            <person name="Kohn T."/>
            <person name="Peeters S.H."/>
            <person name="Heuer A."/>
            <person name="Rast P."/>
            <person name="Oberbeckmann S."/>
            <person name="Bunk B."/>
            <person name="Jeske O."/>
            <person name="Meyerdierks A."/>
            <person name="Storesund J.E."/>
            <person name="Kallscheuer N."/>
            <person name="Luecker S."/>
            <person name="Lage O.M."/>
            <person name="Pohl T."/>
            <person name="Merkel B.J."/>
            <person name="Hornburger P."/>
            <person name="Mueller R.-W."/>
            <person name="Bruemmer F."/>
            <person name="Labrenz M."/>
            <person name="Spormann A.M."/>
            <person name="Op Den Camp H."/>
            <person name="Overmann J."/>
            <person name="Amann R."/>
            <person name="Jetten M.S.M."/>
            <person name="Mascher T."/>
            <person name="Medema M.H."/>
            <person name="Devos D.P."/>
            <person name="Kaster A.-K."/>
            <person name="Ovreas L."/>
            <person name="Rohde M."/>
            <person name="Galperin M.Y."/>
            <person name="Jogler C."/>
        </authorList>
    </citation>
    <scope>NUCLEOTIDE SEQUENCE [LARGE SCALE GENOMIC DNA]</scope>
    <source>
        <strain evidence="1 2">Pla22</strain>
    </source>
</reference>
<dbReference type="EMBL" id="SJPI01000003">
    <property type="protein sequence ID" value="TWT49552.1"/>
    <property type="molecule type" value="Genomic_DNA"/>
</dbReference>
<comment type="caution">
    <text evidence="1">The sequence shown here is derived from an EMBL/GenBank/DDBJ whole genome shotgun (WGS) entry which is preliminary data.</text>
</comment>
<evidence type="ECO:0000313" key="2">
    <source>
        <dbReference type="Proteomes" id="UP000316598"/>
    </source>
</evidence>
<dbReference type="OrthoDB" id="4552017at2"/>
<protein>
    <submittedName>
        <fullName evidence="1">Uncharacterized protein</fullName>
    </submittedName>
</protein>
<name>A0A5C5WIC3_9BACT</name>
<accession>A0A5C5WIC3</accession>
<keyword evidence="2" id="KW-1185">Reference proteome</keyword>
<proteinExistence type="predicted"/>
<gene>
    <name evidence="1" type="ORF">Pla22_47490</name>
</gene>
<dbReference type="Proteomes" id="UP000316598">
    <property type="component" value="Unassembled WGS sequence"/>
</dbReference>